<dbReference type="CDD" id="cd02042">
    <property type="entry name" value="ParAB_family"/>
    <property type="match status" value="1"/>
</dbReference>
<evidence type="ECO:0000313" key="5">
    <source>
        <dbReference type="Proteomes" id="UP000553193"/>
    </source>
</evidence>
<name>A0A840A6J6_9PROT</name>
<reference evidence="4 5" key="1">
    <citation type="submission" date="2020-08" db="EMBL/GenBank/DDBJ databases">
        <title>Genomic Encyclopedia of Type Strains, Phase IV (KMG-IV): sequencing the most valuable type-strain genomes for metagenomic binning, comparative biology and taxonomic classification.</title>
        <authorList>
            <person name="Goeker M."/>
        </authorList>
    </citation>
    <scope>NUCLEOTIDE SEQUENCE [LARGE SCALE GENOMIC DNA]</scope>
    <source>
        <strain evidence="4 5">DSM 19979</strain>
    </source>
</reference>
<dbReference type="PANTHER" id="PTHR13696:SF52">
    <property type="entry name" value="PARA FAMILY PROTEIN CT_582"/>
    <property type="match status" value="1"/>
</dbReference>
<organism evidence="4 5">
    <name type="scientific">Roseococcus suduntuyensis</name>
    <dbReference type="NCBI Taxonomy" id="455361"/>
    <lineage>
        <taxon>Bacteria</taxon>
        <taxon>Pseudomonadati</taxon>
        <taxon>Pseudomonadota</taxon>
        <taxon>Alphaproteobacteria</taxon>
        <taxon>Acetobacterales</taxon>
        <taxon>Roseomonadaceae</taxon>
        <taxon>Roseococcus</taxon>
    </lineage>
</organism>
<protein>
    <recommendedName>
        <fullName evidence="2">Chromosome partitioning protein ParA</fullName>
    </recommendedName>
</protein>
<dbReference type="Proteomes" id="UP000553193">
    <property type="component" value="Unassembled WGS sequence"/>
</dbReference>
<evidence type="ECO:0000313" key="4">
    <source>
        <dbReference type="EMBL" id="MBB3897139.1"/>
    </source>
</evidence>
<dbReference type="FunFam" id="3.40.50.300:FF:000285">
    <property type="entry name" value="Sporulation initiation inhibitor Soj"/>
    <property type="match status" value="1"/>
</dbReference>
<feature type="domain" description="AAA" evidence="3">
    <location>
        <begin position="2"/>
        <end position="166"/>
    </location>
</feature>
<evidence type="ECO:0000256" key="1">
    <source>
        <dbReference type="ARBA" id="ARBA00057242"/>
    </source>
</evidence>
<comment type="caution">
    <text evidence="4">The sequence shown here is derived from an EMBL/GenBank/DDBJ whole genome shotgun (WGS) entry which is preliminary data.</text>
</comment>
<accession>A0A840A6J6</accession>
<keyword evidence="5" id="KW-1185">Reference proteome</keyword>
<dbReference type="EMBL" id="JACIDJ010000001">
    <property type="protein sequence ID" value="MBB3897139.1"/>
    <property type="molecule type" value="Genomic_DNA"/>
</dbReference>
<dbReference type="PANTHER" id="PTHR13696">
    <property type="entry name" value="P-LOOP CONTAINING NUCLEOSIDE TRIPHOSPHATE HYDROLASE"/>
    <property type="match status" value="1"/>
</dbReference>
<gene>
    <name evidence="4" type="ORF">GGQ83_000565</name>
</gene>
<dbReference type="InterPro" id="IPR025669">
    <property type="entry name" value="AAA_dom"/>
</dbReference>
<dbReference type="Pfam" id="PF13614">
    <property type="entry name" value="AAA_31"/>
    <property type="match status" value="1"/>
</dbReference>
<dbReference type="InterPro" id="IPR027417">
    <property type="entry name" value="P-loop_NTPase"/>
</dbReference>
<dbReference type="AlphaFoldDB" id="A0A840A6J6"/>
<dbReference type="InterPro" id="IPR050678">
    <property type="entry name" value="DNA_Partitioning_ATPase"/>
</dbReference>
<evidence type="ECO:0000259" key="3">
    <source>
        <dbReference type="Pfam" id="PF13614"/>
    </source>
</evidence>
<proteinExistence type="predicted"/>
<evidence type="ECO:0000256" key="2">
    <source>
        <dbReference type="ARBA" id="ARBA00074747"/>
    </source>
</evidence>
<dbReference type="SUPFAM" id="SSF52540">
    <property type="entry name" value="P-loop containing nucleoside triphosphate hydrolases"/>
    <property type="match status" value="1"/>
</dbReference>
<comment type="function">
    <text evidence="1">Involved in chromosome partition. Localize to both poles of the predivisional cell following completion of DNA replication.</text>
</comment>
<dbReference type="Gene3D" id="3.40.50.300">
    <property type="entry name" value="P-loop containing nucleotide triphosphate hydrolases"/>
    <property type="match status" value="1"/>
</dbReference>
<sequence>MGKTTTAVNLAAALAARQKVLLIDLDPQGNASTGLGVARADRGAGSYALLIDGRPLAEVIRPTAVKNLHLVPADQDLAGAELELADLSRRESRLKTAIEAGAERLRGVDWVLLDCPPSLGLLTLNALVAAEAVMVPLQAEFYALEGMSQIMQTLERVRGGFNPALRLEGIVLTMLDRRNNLSEAVENDVRGFFKQQVYETVIPRNVRVSEAPSHGLPVTLYDPRSPGADAYTRLAAEFLRRHRARLRQEATT</sequence>